<dbReference type="Proteomes" id="UP000005150">
    <property type="component" value="Unassembled WGS sequence"/>
</dbReference>
<gene>
    <name evidence="2" type="ORF">HMPREF1071_01223</name>
</gene>
<protein>
    <submittedName>
        <fullName evidence="2">Uncharacterized protein</fullName>
    </submittedName>
</protein>
<evidence type="ECO:0000313" key="2">
    <source>
        <dbReference type="EMBL" id="EIY67649.1"/>
    </source>
</evidence>
<sequence>MQIILKNKSEPDKLGQMRGSYAGNGELRKGVSICPCVYVLMMVFGLVHINVDGQI</sequence>
<proteinExistence type="predicted"/>
<reference evidence="2 3" key="1">
    <citation type="submission" date="2012-02" db="EMBL/GenBank/DDBJ databases">
        <title>The Genome Sequence of Bacteroides salyersiae CL02T12C01.</title>
        <authorList>
            <consortium name="The Broad Institute Genome Sequencing Platform"/>
            <person name="Earl A."/>
            <person name="Ward D."/>
            <person name="Feldgarden M."/>
            <person name="Gevers D."/>
            <person name="Zitomersky N.L."/>
            <person name="Coyne M.J."/>
            <person name="Comstock L.E."/>
            <person name="Young S.K."/>
            <person name="Zeng Q."/>
            <person name="Gargeya S."/>
            <person name="Fitzgerald M."/>
            <person name="Haas B."/>
            <person name="Abouelleil A."/>
            <person name="Alvarado L."/>
            <person name="Arachchi H.M."/>
            <person name="Berlin A."/>
            <person name="Chapman S.B."/>
            <person name="Gearin G."/>
            <person name="Goldberg J."/>
            <person name="Griggs A."/>
            <person name="Gujja S."/>
            <person name="Hansen M."/>
            <person name="Heiman D."/>
            <person name="Howarth C."/>
            <person name="Larimer J."/>
            <person name="Lui A."/>
            <person name="MacDonald P.J.P."/>
            <person name="McCowen C."/>
            <person name="Montmayeur A."/>
            <person name="Murphy C."/>
            <person name="Neiman D."/>
            <person name="Pearson M."/>
            <person name="Priest M."/>
            <person name="Roberts A."/>
            <person name="Saif S."/>
            <person name="Shea T."/>
            <person name="Sisk P."/>
            <person name="Stolte C."/>
            <person name="Sykes S."/>
            <person name="Wortman J."/>
            <person name="Nusbaum C."/>
            <person name="Birren B."/>
        </authorList>
    </citation>
    <scope>NUCLEOTIDE SEQUENCE [LARGE SCALE GENOMIC DNA]</scope>
    <source>
        <strain evidence="2 3">CL02T12C01</strain>
    </source>
</reference>
<evidence type="ECO:0000313" key="3">
    <source>
        <dbReference type="Proteomes" id="UP000005150"/>
    </source>
</evidence>
<organism evidence="2 3">
    <name type="scientific">Bacteroides salyersiae CL02T12C01</name>
    <dbReference type="NCBI Taxonomy" id="997887"/>
    <lineage>
        <taxon>Bacteria</taxon>
        <taxon>Pseudomonadati</taxon>
        <taxon>Bacteroidota</taxon>
        <taxon>Bacteroidia</taxon>
        <taxon>Bacteroidales</taxon>
        <taxon>Bacteroidaceae</taxon>
        <taxon>Bacteroides</taxon>
    </lineage>
</organism>
<keyword evidence="3" id="KW-1185">Reference proteome</keyword>
<name>I9I423_9BACE</name>
<dbReference type="EMBL" id="AGXV01000015">
    <property type="protein sequence ID" value="EIY67649.1"/>
    <property type="molecule type" value="Genomic_DNA"/>
</dbReference>
<comment type="caution">
    <text evidence="2">The sequence shown here is derived from an EMBL/GenBank/DDBJ whole genome shotgun (WGS) entry which is preliminary data.</text>
</comment>
<feature type="transmembrane region" description="Helical" evidence="1">
    <location>
        <begin position="30"/>
        <end position="51"/>
    </location>
</feature>
<keyword evidence="1" id="KW-0812">Transmembrane</keyword>
<accession>I9I423</accession>
<keyword evidence="1" id="KW-1133">Transmembrane helix</keyword>
<keyword evidence="1" id="KW-0472">Membrane</keyword>
<evidence type="ECO:0000256" key="1">
    <source>
        <dbReference type="SAM" id="Phobius"/>
    </source>
</evidence>
<dbReference type="AlphaFoldDB" id="I9I423"/>
<dbReference type="HOGENOM" id="CLU_3022504_0_0_10"/>